<evidence type="ECO:0000313" key="2">
    <source>
        <dbReference type="Proteomes" id="UP001165960"/>
    </source>
</evidence>
<reference evidence="1" key="1">
    <citation type="submission" date="2022-04" db="EMBL/GenBank/DDBJ databases">
        <title>Genome of the entomopathogenic fungus Entomophthora muscae.</title>
        <authorList>
            <person name="Elya C."/>
            <person name="Lovett B.R."/>
            <person name="Lee E."/>
            <person name="Macias A.M."/>
            <person name="Hajek A.E."/>
            <person name="De Bivort B.L."/>
            <person name="Kasson M.T."/>
            <person name="De Fine Licht H.H."/>
            <person name="Stajich J.E."/>
        </authorList>
    </citation>
    <scope>NUCLEOTIDE SEQUENCE</scope>
    <source>
        <strain evidence="1">Berkeley</strain>
    </source>
</reference>
<dbReference type="EMBL" id="QTSX02006533">
    <property type="protein sequence ID" value="KAJ9053307.1"/>
    <property type="molecule type" value="Genomic_DNA"/>
</dbReference>
<keyword evidence="2" id="KW-1185">Reference proteome</keyword>
<proteinExistence type="predicted"/>
<name>A0ACC2RTG5_9FUNG</name>
<sequence length="224" mass="25616">MAVWDIASQFGVTARYIGDINKKYGNTGQIAKSTKSKKQPKLLQPIHFEAIKQWVTKDCHLDSLAVPSMLVTEFGLSVSKTLVYKAMVKLGFSWKVLRVSSYNRNSKKTIKEQHIYAKSYLALKETDNVQFFYIDKSFFSSSLRSRHRWVKKGSKDGVAHHAAVCSQTYSMVALLGPCRLDQYKMIKDSHNSAKEASHRKRHWTAQGEVQSNQQVRPTIEWVLT</sequence>
<gene>
    <name evidence="1" type="ORF">DSO57_1025480</name>
</gene>
<accession>A0ACC2RTG5</accession>
<protein>
    <submittedName>
        <fullName evidence="1">Uncharacterized protein</fullName>
    </submittedName>
</protein>
<evidence type="ECO:0000313" key="1">
    <source>
        <dbReference type="EMBL" id="KAJ9053307.1"/>
    </source>
</evidence>
<organism evidence="1 2">
    <name type="scientific">Entomophthora muscae</name>
    <dbReference type="NCBI Taxonomy" id="34485"/>
    <lineage>
        <taxon>Eukaryota</taxon>
        <taxon>Fungi</taxon>
        <taxon>Fungi incertae sedis</taxon>
        <taxon>Zoopagomycota</taxon>
        <taxon>Entomophthoromycotina</taxon>
        <taxon>Entomophthoromycetes</taxon>
        <taxon>Entomophthorales</taxon>
        <taxon>Entomophthoraceae</taxon>
        <taxon>Entomophthora</taxon>
    </lineage>
</organism>
<dbReference type="Proteomes" id="UP001165960">
    <property type="component" value="Unassembled WGS sequence"/>
</dbReference>
<comment type="caution">
    <text evidence="1">The sequence shown here is derived from an EMBL/GenBank/DDBJ whole genome shotgun (WGS) entry which is preliminary data.</text>
</comment>